<evidence type="ECO:0000313" key="4">
    <source>
        <dbReference type="Proteomes" id="UP000276526"/>
    </source>
</evidence>
<evidence type="ECO:0000256" key="2">
    <source>
        <dbReference type="HAMAP-Rule" id="MF_00048"/>
    </source>
</evidence>
<dbReference type="SUPFAM" id="SSF52980">
    <property type="entry name" value="Restriction endonuclease-like"/>
    <property type="match status" value="1"/>
</dbReference>
<sequence>MDTCEIGRFGEDIAAAYLEARGYEVVDRNVRACGGEVDLVATVGAGGAAGGPAGDGPRDVVFVEVKYRSSDAMGVGAEAVTATKLRTVSRVGGAWLAAHPEIRPRAVRIDVIDITGGEVTHYRDVTR</sequence>
<dbReference type="GO" id="GO:0003676">
    <property type="term" value="F:nucleic acid binding"/>
    <property type="evidence" value="ECO:0007669"/>
    <property type="project" value="InterPro"/>
</dbReference>
<dbReference type="Gene3D" id="3.40.1350.10">
    <property type="match status" value="1"/>
</dbReference>
<protein>
    <recommendedName>
        <fullName evidence="2">UPF0102 protein CXF48_00510</fullName>
    </recommendedName>
</protein>
<dbReference type="Proteomes" id="UP000276526">
    <property type="component" value="Unassembled WGS sequence"/>
</dbReference>
<accession>A0A3R8QP29</accession>
<proteinExistence type="inferred from homology"/>
<dbReference type="HAMAP" id="MF_00048">
    <property type="entry name" value="UPF0102"/>
    <property type="match status" value="1"/>
</dbReference>
<dbReference type="CDD" id="cd20736">
    <property type="entry name" value="PoNe_Nuclease"/>
    <property type="match status" value="1"/>
</dbReference>
<dbReference type="InterPro" id="IPR011335">
    <property type="entry name" value="Restrct_endonuc-II-like"/>
</dbReference>
<dbReference type="PANTHER" id="PTHR34039">
    <property type="entry name" value="UPF0102 PROTEIN YRAN"/>
    <property type="match status" value="1"/>
</dbReference>
<reference evidence="3 4" key="1">
    <citation type="submission" date="2018-01" db="EMBL/GenBank/DDBJ databases">
        <title>Twenty Corynebacterium bovis Genomes.</title>
        <authorList>
            <person name="Gulvik C.A."/>
        </authorList>
    </citation>
    <scope>NUCLEOTIDE SEQUENCE [LARGE SCALE GENOMIC DNA]</scope>
    <source>
        <strain evidence="3 4">F6900</strain>
    </source>
</reference>
<dbReference type="InterPro" id="IPR003509">
    <property type="entry name" value="UPF0102_YraN-like"/>
</dbReference>
<dbReference type="AlphaFoldDB" id="A0A3R8QP29"/>
<gene>
    <name evidence="3" type="ORF">CXF48_00510</name>
</gene>
<dbReference type="Pfam" id="PF02021">
    <property type="entry name" value="UPF0102"/>
    <property type="match status" value="1"/>
</dbReference>
<dbReference type="RefSeq" id="WP_125206880.1">
    <property type="nucleotide sequence ID" value="NZ_JAUKFU010000027.1"/>
</dbReference>
<evidence type="ECO:0000313" key="3">
    <source>
        <dbReference type="EMBL" id="RRO87891.1"/>
    </source>
</evidence>
<dbReference type="InterPro" id="IPR011856">
    <property type="entry name" value="tRNA_endonuc-like_dom_sf"/>
</dbReference>
<organism evidence="3 4">
    <name type="scientific">Corynebacterium bovis</name>
    <dbReference type="NCBI Taxonomy" id="36808"/>
    <lineage>
        <taxon>Bacteria</taxon>
        <taxon>Bacillati</taxon>
        <taxon>Actinomycetota</taxon>
        <taxon>Actinomycetes</taxon>
        <taxon>Mycobacteriales</taxon>
        <taxon>Corynebacteriaceae</taxon>
        <taxon>Corynebacterium</taxon>
    </lineage>
</organism>
<comment type="similarity">
    <text evidence="1 2">Belongs to the UPF0102 family.</text>
</comment>
<evidence type="ECO:0000256" key="1">
    <source>
        <dbReference type="ARBA" id="ARBA00006738"/>
    </source>
</evidence>
<dbReference type="PANTHER" id="PTHR34039:SF1">
    <property type="entry name" value="UPF0102 PROTEIN YRAN"/>
    <property type="match status" value="1"/>
</dbReference>
<name>A0A3R8QP29_9CORY</name>
<dbReference type="EMBL" id="PQNK01000001">
    <property type="protein sequence ID" value="RRO87891.1"/>
    <property type="molecule type" value="Genomic_DNA"/>
</dbReference>
<comment type="caution">
    <text evidence="3">The sequence shown here is derived from an EMBL/GenBank/DDBJ whole genome shotgun (WGS) entry which is preliminary data.</text>
</comment>